<reference evidence="6 7" key="1">
    <citation type="journal article" date="2011" name="J. Bacteriol.">
        <title>Complete genome sequence of Burkholderia rhizoxinica, an endosymbiont of Rhizopus microsporus.</title>
        <authorList>
            <person name="Lackner G."/>
            <person name="Moebius N."/>
            <person name="Partida-Martinez L."/>
            <person name="Hertweck C."/>
        </authorList>
    </citation>
    <scope>NUCLEOTIDE SEQUENCE [LARGE SCALE GENOMIC DNA]</scope>
    <source>
        <strain evidence="7">DSM 19002 / CIP 109453 / HKI 454</strain>
    </source>
</reference>
<evidence type="ECO:0000256" key="4">
    <source>
        <dbReference type="ARBA" id="ARBA00023136"/>
    </source>
</evidence>
<dbReference type="InterPro" id="IPR010583">
    <property type="entry name" value="MipA"/>
</dbReference>
<dbReference type="HOGENOM" id="CLU_062990_1_1_4"/>
<dbReference type="EMBL" id="FR687359">
    <property type="protein sequence ID" value="CBW74988.1"/>
    <property type="molecule type" value="Genomic_DNA"/>
</dbReference>
<dbReference type="PANTHER" id="PTHR38776">
    <property type="entry name" value="MLTA-INTERACTING PROTEIN-RELATED"/>
    <property type="match status" value="1"/>
</dbReference>
<keyword evidence="5" id="KW-0998">Cell outer membrane</keyword>
<dbReference type="STRING" id="882378.RBRH_03613"/>
<sequence length="315" mass="34455">MLPSLVRLIIGGPMALDICTAGQQSCSTHRVRDCQRRALAPLAAAAMALTLYTAPTQAQTPSPLGEWQYSAGIALQKLYVSSTPEWETRLGIGTTFKPRYDGENRYHTLVGPSVDMRYRDLAFLSTGEGIGVNVLRGPNWRISVAAAYDLGRRGHDDPSRLNGLGNISPAPEMKIAAEYAVSKQFPLVLRGVATRSFGGSNGWWFDLGTYMPLPGSSETFYWFAGPSVTFADAKYMNSWFGVNPDQAAQSGYRRYDARAGLKSAGFGITMVYFVNKHWFVSADGAFKRMLGSAADSPITRSRLNGVCDVSINYQF</sequence>
<proteinExistence type="inferred from homology"/>
<evidence type="ECO:0000256" key="3">
    <source>
        <dbReference type="ARBA" id="ARBA00022729"/>
    </source>
</evidence>
<keyword evidence="4" id="KW-0472">Membrane</keyword>
<name>E5AQV6_MYCRK</name>
<dbReference type="eggNOG" id="COG3713">
    <property type="taxonomic scope" value="Bacteria"/>
</dbReference>
<dbReference type="KEGG" id="brh:RBRH_03613"/>
<comment type="subcellular location">
    <subcellularLocation>
        <location evidence="1">Cell outer membrane</location>
    </subcellularLocation>
</comment>
<evidence type="ECO:0000256" key="1">
    <source>
        <dbReference type="ARBA" id="ARBA00004442"/>
    </source>
</evidence>
<dbReference type="Pfam" id="PF06629">
    <property type="entry name" value="MipA"/>
    <property type="match status" value="1"/>
</dbReference>
<organism evidence="6 7">
    <name type="scientific">Mycetohabitans rhizoxinica (strain DSM 19002 / CIP 109453 / HKI 454)</name>
    <name type="common">Paraburkholderia rhizoxinica</name>
    <dbReference type="NCBI Taxonomy" id="882378"/>
    <lineage>
        <taxon>Bacteria</taxon>
        <taxon>Pseudomonadati</taxon>
        <taxon>Pseudomonadota</taxon>
        <taxon>Betaproteobacteria</taxon>
        <taxon>Burkholderiales</taxon>
        <taxon>Burkholderiaceae</taxon>
        <taxon>Mycetohabitans</taxon>
    </lineage>
</organism>
<dbReference type="AlphaFoldDB" id="E5AQV6"/>
<keyword evidence="3" id="KW-0732">Signal</keyword>
<evidence type="ECO:0000256" key="5">
    <source>
        <dbReference type="ARBA" id="ARBA00023237"/>
    </source>
</evidence>
<dbReference type="GO" id="GO:0009279">
    <property type="term" value="C:cell outer membrane"/>
    <property type="evidence" value="ECO:0007669"/>
    <property type="project" value="UniProtKB-SubCell"/>
</dbReference>
<evidence type="ECO:0000313" key="7">
    <source>
        <dbReference type="Proteomes" id="UP000007437"/>
    </source>
</evidence>
<accession>E5AQV6</accession>
<dbReference type="PANTHER" id="PTHR38776:SF1">
    <property type="entry name" value="MLTA-INTERACTING PROTEIN-RELATED"/>
    <property type="match status" value="1"/>
</dbReference>
<evidence type="ECO:0000313" key="6">
    <source>
        <dbReference type="EMBL" id="CBW74988.1"/>
    </source>
</evidence>
<gene>
    <name evidence="6" type="ordered locus">RBRH_03613</name>
</gene>
<evidence type="ECO:0000256" key="2">
    <source>
        <dbReference type="ARBA" id="ARBA00005722"/>
    </source>
</evidence>
<comment type="similarity">
    <text evidence="2">Belongs to the MipA/OmpV family.</text>
</comment>
<dbReference type="Proteomes" id="UP000007437">
    <property type="component" value="Chromosome"/>
</dbReference>
<protein>
    <submittedName>
        <fullName evidence="6">Outer membrane protein</fullName>
    </submittedName>
</protein>